<feature type="domain" description="HTH marR-type" evidence="4">
    <location>
        <begin position="1"/>
        <end position="143"/>
    </location>
</feature>
<dbReference type="InterPro" id="IPR036390">
    <property type="entry name" value="WH_DNA-bd_sf"/>
</dbReference>
<evidence type="ECO:0000256" key="2">
    <source>
        <dbReference type="ARBA" id="ARBA00023125"/>
    </source>
</evidence>
<keyword evidence="1" id="KW-0805">Transcription regulation</keyword>
<dbReference type="InterPro" id="IPR023187">
    <property type="entry name" value="Tscrpt_reg_MarR-type_CS"/>
</dbReference>
<dbReference type="OrthoDB" id="8795430at2"/>
<dbReference type="PANTHER" id="PTHR33164:SF105">
    <property type="entry name" value="TRANSCRIPTIONAL REPRESSOR PROTEIN-RELATED"/>
    <property type="match status" value="1"/>
</dbReference>
<reference evidence="5 6" key="1">
    <citation type="submission" date="2015-09" db="EMBL/GenBank/DDBJ databases">
        <authorList>
            <person name="Jackson K.R."/>
            <person name="Lunt B.L."/>
            <person name="Fisher J.N.B."/>
            <person name="Gardner A.V."/>
            <person name="Bailey M.E."/>
            <person name="Deus L.M."/>
            <person name="Earl A.S."/>
            <person name="Gibby P.D."/>
            <person name="Hartmann K.A."/>
            <person name="Liu J.E."/>
            <person name="Manci A.M."/>
            <person name="Nielsen D.A."/>
            <person name="Solomon M.B."/>
            <person name="Breakwell D.P."/>
            <person name="Burnett S.H."/>
            <person name="Grose J.H."/>
        </authorList>
    </citation>
    <scope>NUCLEOTIDE SEQUENCE [LARGE SCALE GENOMIC DNA]</scope>
    <source>
        <strain evidence="5 6">S613</strain>
    </source>
</reference>
<organism evidence="5 6">
    <name type="scientific">Pseudomonas fluorescens</name>
    <dbReference type="NCBI Taxonomy" id="294"/>
    <lineage>
        <taxon>Bacteria</taxon>
        <taxon>Pseudomonadati</taxon>
        <taxon>Pseudomonadota</taxon>
        <taxon>Gammaproteobacteria</taxon>
        <taxon>Pseudomonadales</taxon>
        <taxon>Pseudomonadaceae</taxon>
        <taxon>Pseudomonas</taxon>
    </lineage>
</organism>
<evidence type="ECO:0000259" key="4">
    <source>
        <dbReference type="PROSITE" id="PS50995"/>
    </source>
</evidence>
<dbReference type="GO" id="GO:0006950">
    <property type="term" value="P:response to stress"/>
    <property type="evidence" value="ECO:0007669"/>
    <property type="project" value="TreeGrafter"/>
</dbReference>
<sequence length="152" mass="16727">MLPVSQPLGIDQCNCSAIRKASRQITRFYDAQLEPSGLRITQYLTLAALYEMETAAINTLAERLDIERTAMGKMAGFLEKGGLISISPSPSDGRSRLAALTEEGRSLFKRTAPLWQEAQRQFEQLNGTENVASLRKDLAQVKVGDVNGIPDE</sequence>
<dbReference type="GO" id="GO:0003677">
    <property type="term" value="F:DNA binding"/>
    <property type="evidence" value="ECO:0007669"/>
    <property type="project" value="UniProtKB-KW"/>
</dbReference>
<dbReference type="InterPro" id="IPR039422">
    <property type="entry name" value="MarR/SlyA-like"/>
</dbReference>
<dbReference type="PANTHER" id="PTHR33164">
    <property type="entry name" value="TRANSCRIPTIONAL REGULATOR, MARR FAMILY"/>
    <property type="match status" value="1"/>
</dbReference>
<dbReference type="Proteomes" id="UP000050349">
    <property type="component" value="Unassembled WGS sequence"/>
</dbReference>
<gene>
    <name evidence="5" type="ORF">AN403_4121</name>
</gene>
<dbReference type="EMBL" id="LJXB01000068">
    <property type="protein sequence ID" value="KPU60464.1"/>
    <property type="molecule type" value="Genomic_DNA"/>
</dbReference>
<name>A0A0P8X3F6_PSEFL</name>
<evidence type="ECO:0000256" key="1">
    <source>
        <dbReference type="ARBA" id="ARBA00023015"/>
    </source>
</evidence>
<protein>
    <submittedName>
        <fullName evidence="5">Winged helix DNA-binding domain protein</fullName>
    </submittedName>
</protein>
<dbReference type="SMART" id="SM00347">
    <property type="entry name" value="HTH_MARR"/>
    <property type="match status" value="1"/>
</dbReference>
<comment type="caution">
    <text evidence="5">The sequence shown here is derived from an EMBL/GenBank/DDBJ whole genome shotgun (WGS) entry which is preliminary data.</text>
</comment>
<dbReference type="PATRIC" id="fig|294.162.peg.1777"/>
<dbReference type="SUPFAM" id="SSF46785">
    <property type="entry name" value="Winged helix' DNA-binding domain"/>
    <property type="match status" value="1"/>
</dbReference>
<dbReference type="AlphaFoldDB" id="A0A0P8X3F6"/>
<dbReference type="Pfam" id="PF01047">
    <property type="entry name" value="MarR"/>
    <property type="match status" value="1"/>
</dbReference>
<dbReference type="Gene3D" id="1.10.10.10">
    <property type="entry name" value="Winged helix-like DNA-binding domain superfamily/Winged helix DNA-binding domain"/>
    <property type="match status" value="1"/>
</dbReference>
<keyword evidence="2 5" id="KW-0238">DNA-binding</keyword>
<dbReference type="GO" id="GO:0003700">
    <property type="term" value="F:DNA-binding transcription factor activity"/>
    <property type="evidence" value="ECO:0007669"/>
    <property type="project" value="InterPro"/>
</dbReference>
<evidence type="ECO:0000313" key="5">
    <source>
        <dbReference type="EMBL" id="KPU60464.1"/>
    </source>
</evidence>
<evidence type="ECO:0000256" key="3">
    <source>
        <dbReference type="ARBA" id="ARBA00023163"/>
    </source>
</evidence>
<keyword evidence="3" id="KW-0804">Transcription</keyword>
<evidence type="ECO:0000313" key="6">
    <source>
        <dbReference type="Proteomes" id="UP000050349"/>
    </source>
</evidence>
<dbReference type="PROSITE" id="PS50995">
    <property type="entry name" value="HTH_MARR_2"/>
    <property type="match status" value="1"/>
</dbReference>
<accession>A0A0P8X3F6</accession>
<proteinExistence type="predicted"/>
<dbReference type="InterPro" id="IPR036388">
    <property type="entry name" value="WH-like_DNA-bd_sf"/>
</dbReference>
<dbReference type="InterPro" id="IPR000835">
    <property type="entry name" value="HTH_MarR-typ"/>
</dbReference>
<dbReference type="PROSITE" id="PS01117">
    <property type="entry name" value="HTH_MARR_1"/>
    <property type="match status" value="1"/>
</dbReference>